<reference evidence="1" key="1">
    <citation type="journal article" date="2021" name="Proc. Natl. Acad. Sci. U.S.A.">
        <title>A Catalog of Tens of Thousands of Viruses from Human Metagenomes Reveals Hidden Associations with Chronic Diseases.</title>
        <authorList>
            <person name="Tisza M.J."/>
            <person name="Buck C.B."/>
        </authorList>
    </citation>
    <scope>NUCLEOTIDE SEQUENCE</scope>
    <source>
        <strain evidence="1">CtmHK36</strain>
    </source>
</reference>
<name>A0A8S5TAS2_9CAUD</name>
<evidence type="ECO:0000313" key="1">
    <source>
        <dbReference type="EMBL" id="DAF60421.1"/>
    </source>
</evidence>
<organism evidence="1">
    <name type="scientific">Siphoviridae sp. ctmHK36</name>
    <dbReference type="NCBI Taxonomy" id="2827931"/>
    <lineage>
        <taxon>Viruses</taxon>
        <taxon>Duplodnaviria</taxon>
        <taxon>Heunggongvirae</taxon>
        <taxon>Uroviricota</taxon>
        <taxon>Caudoviricetes</taxon>
    </lineage>
</organism>
<accession>A0A8S5TAS2</accession>
<sequence>MSSIVTILYTFATLTRLACACTITSCNLSPSSVTITHRCL</sequence>
<proteinExistence type="predicted"/>
<dbReference type="EMBL" id="BK032788">
    <property type="protein sequence ID" value="DAF60421.1"/>
    <property type="molecule type" value="Genomic_DNA"/>
</dbReference>
<protein>
    <submittedName>
        <fullName evidence="1">Uncharacterized protein</fullName>
    </submittedName>
</protein>